<dbReference type="InterPro" id="IPR005467">
    <property type="entry name" value="His_kinase_dom"/>
</dbReference>
<proteinExistence type="predicted"/>
<dbReference type="PANTHER" id="PTHR43547">
    <property type="entry name" value="TWO-COMPONENT HISTIDINE KINASE"/>
    <property type="match status" value="1"/>
</dbReference>
<dbReference type="InterPro" id="IPR018060">
    <property type="entry name" value="HTH_AraC"/>
</dbReference>
<dbReference type="Gene3D" id="1.10.10.60">
    <property type="entry name" value="Homeodomain-like"/>
    <property type="match status" value="2"/>
</dbReference>
<comment type="caution">
    <text evidence="14">The sequence shown here is derived from an EMBL/GenBank/DDBJ whole genome shotgun (WGS) entry which is preliminary data.</text>
</comment>
<evidence type="ECO:0000256" key="5">
    <source>
        <dbReference type="ARBA" id="ARBA00022777"/>
    </source>
</evidence>
<dbReference type="CDD" id="cd00082">
    <property type="entry name" value="HisKA"/>
    <property type="match status" value="1"/>
</dbReference>
<reference evidence="14" key="1">
    <citation type="submission" date="2020-09" db="EMBL/GenBank/DDBJ databases">
        <authorList>
            <person name="Kim M.K."/>
        </authorList>
    </citation>
    <scope>NUCLEOTIDE SEQUENCE</scope>
    <source>
        <strain evidence="14">BT704</strain>
    </source>
</reference>
<dbReference type="SMART" id="SM00448">
    <property type="entry name" value="REC"/>
    <property type="match status" value="1"/>
</dbReference>
<feature type="domain" description="Response regulatory" evidence="13">
    <location>
        <begin position="721"/>
        <end position="838"/>
    </location>
</feature>
<dbReference type="FunFam" id="1.10.287.130:FF:000045">
    <property type="entry name" value="Two-component system sensor histidine kinase/response regulator"/>
    <property type="match status" value="1"/>
</dbReference>
<dbReference type="PANTHER" id="PTHR43547:SF2">
    <property type="entry name" value="HYBRID SIGNAL TRANSDUCTION HISTIDINE KINASE C"/>
    <property type="match status" value="1"/>
</dbReference>
<dbReference type="PROSITE" id="PS50110">
    <property type="entry name" value="RESPONSE_REGULATORY"/>
    <property type="match status" value="1"/>
</dbReference>
<dbReference type="PROSITE" id="PS01124">
    <property type="entry name" value="HTH_ARAC_FAMILY_2"/>
    <property type="match status" value="1"/>
</dbReference>
<evidence type="ECO:0000256" key="4">
    <source>
        <dbReference type="ARBA" id="ARBA00022679"/>
    </source>
</evidence>
<dbReference type="FunFam" id="3.30.565.10:FF:000006">
    <property type="entry name" value="Sensor histidine kinase WalK"/>
    <property type="match status" value="1"/>
</dbReference>
<dbReference type="CDD" id="cd17574">
    <property type="entry name" value="REC_OmpR"/>
    <property type="match status" value="1"/>
</dbReference>
<accession>A0A927GEU4</accession>
<comment type="catalytic activity">
    <reaction evidence="1">
        <text>ATP + protein L-histidine = ADP + protein N-phospho-L-histidine.</text>
        <dbReference type="EC" id="2.7.13.3"/>
    </reaction>
</comment>
<keyword evidence="6" id="KW-0805">Transcription regulation</keyword>
<dbReference type="Pfam" id="PF00072">
    <property type="entry name" value="Response_reg"/>
    <property type="match status" value="1"/>
</dbReference>
<dbReference type="InterPro" id="IPR011006">
    <property type="entry name" value="CheY-like_superfamily"/>
</dbReference>
<dbReference type="InterPro" id="IPR018062">
    <property type="entry name" value="HTH_AraC-typ_CS"/>
</dbReference>
<sequence length="971" mass="109378">MVNYSLEAQPTTDSIVDFWSAVTPTKQYPADPRKTEQLIRWCQQDTPPTDLPCPPDPNWSGPNWLYAALQSQLTATITCNERRLRLFESRIGTAHDGRYLAELILRASYYAIRSEYTTARRYGQQAVRLADSLQTLQGWARVVQSRILFRQESNLPLAYSMLNQALELSRQQHDPYLEANALSVLGQINRRIYFGASLKALPYHQAALQIGIAQRDTMLIAQETLLLAFNYEDAGRFDLFIEHALQLIPLTEAKHLPRISAWLMVLASQRTPIGSVAIREALIQKSTQYSRLTGEIFQLEQAYYALYDIFMENSRTDEARQVALRIDSLNRLTASHRAYSPSTNLLWYQLAKRKGDKTSALAYLEKEYQTVSQRYQTQNAAALSQWEAIFHTEEQAILLKQRDQQYTYLIIVIGLVTLLLLTTAVALYFQNKSKRAVRRQMVLTAAQADQLRQVDALKGQFFANVSHELRTPLTLILGPLGSLLKKSGTGDQNGELLRTAHQSARRLLELVNEIMDLTKLEAGKLEVTNEPVNLHTLMSRIVANFTSLAHQSGVDLELRFDTDTTLTVELDLNKFQKILDNLLINAFKFTPSGGRICVNVTDSPGQIHIKVSDTGRGIYPNDLPHVFDRYFQTKQPGSPSEGGTGIGLALSAEFAKLLGGQLLVDSQWQQGTTFYLDIPKRIVPAEVTESVALGEPDELAIFPIQGMTVPVSSQPDNRRATLLLVEDDVSLRNYLTAILQPIYTVIAAQNGREALDQLSTLSTLPSLIISDLMMPVMDGFQLLETLKQSDTYRHIPVVMLTARADKTDKLQALRLGVDDYLLKPFDEDELTARVTNLLTHRQQRHALAPVGTNVTEEPGPVPIVSSVDVAWLERLEQHTQEQLVQFDLTADQLADAISVSRSTLFREIKRLTGLTPAQYITEARLQYARTLLENRRVSSVKEAAHQVGLRQTKHFSITFKSRFGKLPSDYL</sequence>
<keyword evidence="3 9" id="KW-0597">Phosphoprotein</keyword>
<dbReference type="Pfam" id="PF12833">
    <property type="entry name" value="HTH_18"/>
    <property type="match status" value="1"/>
</dbReference>
<dbReference type="RefSeq" id="WP_191040605.1">
    <property type="nucleotide sequence ID" value="NZ_JACXAA010000007.1"/>
</dbReference>
<evidence type="ECO:0000313" key="14">
    <source>
        <dbReference type="EMBL" id="MBD2754975.1"/>
    </source>
</evidence>
<evidence type="ECO:0000313" key="15">
    <source>
        <dbReference type="Proteomes" id="UP000653797"/>
    </source>
</evidence>
<keyword evidence="10" id="KW-0472">Membrane</keyword>
<feature type="modified residue" description="4-aspartylphosphate" evidence="9">
    <location>
        <position position="771"/>
    </location>
</feature>
<keyword evidence="5" id="KW-0418">Kinase</keyword>
<evidence type="ECO:0000256" key="7">
    <source>
        <dbReference type="ARBA" id="ARBA00023125"/>
    </source>
</evidence>
<dbReference type="SUPFAM" id="SSF55874">
    <property type="entry name" value="ATPase domain of HSP90 chaperone/DNA topoisomerase II/histidine kinase"/>
    <property type="match status" value="1"/>
</dbReference>
<gene>
    <name evidence="14" type="ORF">IC230_18880</name>
</gene>
<keyword evidence="8" id="KW-0804">Transcription</keyword>
<protein>
    <recommendedName>
        <fullName evidence="2">histidine kinase</fullName>
        <ecNumber evidence="2">2.7.13.3</ecNumber>
    </recommendedName>
</protein>
<feature type="domain" description="Histidine kinase" evidence="12">
    <location>
        <begin position="464"/>
        <end position="682"/>
    </location>
</feature>
<dbReference type="EMBL" id="JACXAA010000007">
    <property type="protein sequence ID" value="MBD2754975.1"/>
    <property type="molecule type" value="Genomic_DNA"/>
</dbReference>
<evidence type="ECO:0000256" key="9">
    <source>
        <dbReference type="PROSITE-ProRule" id="PRU00169"/>
    </source>
</evidence>
<dbReference type="GO" id="GO:0000155">
    <property type="term" value="F:phosphorelay sensor kinase activity"/>
    <property type="evidence" value="ECO:0007669"/>
    <property type="project" value="InterPro"/>
</dbReference>
<dbReference type="SUPFAM" id="SSF52172">
    <property type="entry name" value="CheY-like"/>
    <property type="match status" value="1"/>
</dbReference>
<dbReference type="Pfam" id="PF02518">
    <property type="entry name" value="HATPase_c"/>
    <property type="match status" value="1"/>
</dbReference>
<dbReference type="SUPFAM" id="SSF47384">
    <property type="entry name" value="Homodimeric domain of signal transducing histidine kinase"/>
    <property type="match status" value="1"/>
</dbReference>
<name>A0A927GEU4_9BACT</name>
<keyword evidence="15" id="KW-1185">Reference proteome</keyword>
<dbReference type="Gene3D" id="1.25.40.10">
    <property type="entry name" value="Tetratricopeptide repeat domain"/>
    <property type="match status" value="1"/>
</dbReference>
<dbReference type="InterPro" id="IPR036890">
    <property type="entry name" value="HATPase_C_sf"/>
</dbReference>
<evidence type="ECO:0000259" key="11">
    <source>
        <dbReference type="PROSITE" id="PS01124"/>
    </source>
</evidence>
<dbReference type="Gene3D" id="1.10.287.130">
    <property type="match status" value="1"/>
</dbReference>
<dbReference type="InterPro" id="IPR036097">
    <property type="entry name" value="HisK_dim/P_sf"/>
</dbReference>
<dbReference type="PROSITE" id="PS50109">
    <property type="entry name" value="HIS_KIN"/>
    <property type="match status" value="1"/>
</dbReference>
<organism evidence="14 15">
    <name type="scientific">Spirosoma validum</name>
    <dbReference type="NCBI Taxonomy" id="2771355"/>
    <lineage>
        <taxon>Bacteria</taxon>
        <taxon>Pseudomonadati</taxon>
        <taxon>Bacteroidota</taxon>
        <taxon>Cytophagia</taxon>
        <taxon>Cytophagales</taxon>
        <taxon>Cytophagaceae</taxon>
        <taxon>Spirosoma</taxon>
    </lineage>
</organism>
<evidence type="ECO:0000256" key="1">
    <source>
        <dbReference type="ARBA" id="ARBA00000085"/>
    </source>
</evidence>
<evidence type="ECO:0000259" key="12">
    <source>
        <dbReference type="PROSITE" id="PS50109"/>
    </source>
</evidence>
<dbReference type="Gene3D" id="3.30.565.10">
    <property type="entry name" value="Histidine kinase-like ATPase, C-terminal domain"/>
    <property type="match status" value="1"/>
</dbReference>
<dbReference type="SMART" id="SM00387">
    <property type="entry name" value="HATPase_c"/>
    <property type="match status" value="1"/>
</dbReference>
<dbReference type="Proteomes" id="UP000653797">
    <property type="component" value="Unassembled WGS sequence"/>
</dbReference>
<dbReference type="InterPro" id="IPR003594">
    <property type="entry name" value="HATPase_dom"/>
</dbReference>
<keyword evidence="10" id="KW-0812">Transmembrane</keyword>
<dbReference type="GO" id="GO:0003700">
    <property type="term" value="F:DNA-binding transcription factor activity"/>
    <property type="evidence" value="ECO:0007669"/>
    <property type="project" value="InterPro"/>
</dbReference>
<dbReference type="PRINTS" id="PR00344">
    <property type="entry name" value="BCTRLSENSOR"/>
</dbReference>
<dbReference type="GO" id="GO:0043565">
    <property type="term" value="F:sequence-specific DNA binding"/>
    <property type="evidence" value="ECO:0007669"/>
    <property type="project" value="InterPro"/>
</dbReference>
<feature type="transmembrane region" description="Helical" evidence="10">
    <location>
        <begin position="406"/>
        <end position="429"/>
    </location>
</feature>
<evidence type="ECO:0000256" key="10">
    <source>
        <dbReference type="SAM" id="Phobius"/>
    </source>
</evidence>
<dbReference type="InterPro" id="IPR003661">
    <property type="entry name" value="HisK_dim/P_dom"/>
</dbReference>
<evidence type="ECO:0000256" key="6">
    <source>
        <dbReference type="ARBA" id="ARBA00023015"/>
    </source>
</evidence>
<dbReference type="InterPro" id="IPR001789">
    <property type="entry name" value="Sig_transdc_resp-reg_receiver"/>
</dbReference>
<evidence type="ECO:0000256" key="3">
    <source>
        <dbReference type="ARBA" id="ARBA00022553"/>
    </source>
</evidence>
<dbReference type="SMART" id="SM00342">
    <property type="entry name" value="HTH_ARAC"/>
    <property type="match status" value="1"/>
</dbReference>
<dbReference type="Gene3D" id="3.40.50.2300">
    <property type="match status" value="1"/>
</dbReference>
<evidence type="ECO:0000256" key="8">
    <source>
        <dbReference type="ARBA" id="ARBA00023163"/>
    </source>
</evidence>
<keyword evidence="7" id="KW-0238">DNA-binding</keyword>
<dbReference type="AlphaFoldDB" id="A0A927GEU4"/>
<dbReference type="EC" id="2.7.13.3" evidence="2"/>
<dbReference type="PROSITE" id="PS00041">
    <property type="entry name" value="HTH_ARAC_FAMILY_1"/>
    <property type="match status" value="1"/>
</dbReference>
<dbReference type="Pfam" id="PF00512">
    <property type="entry name" value="HisKA"/>
    <property type="match status" value="1"/>
</dbReference>
<feature type="domain" description="HTH araC/xylS-type" evidence="11">
    <location>
        <begin position="873"/>
        <end position="971"/>
    </location>
</feature>
<evidence type="ECO:0000256" key="2">
    <source>
        <dbReference type="ARBA" id="ARBA00012438"/>
    </source>
</evidence>
<evidence type="ECO:0000259" key="13">
    <source>
        <dbReference type="PROSITE" id="PS50110"/>
    </source>
</evidence>
<dbReference type="SMART" id="SM00388">
    <property type="entry name" value="HisKA"/>
    <property type="match status" value="1"/>
</dbReference>
<keyword evidence="10" id="KW-1133">Transmembrane helix</keyword>
<dbReference type="InterPro" id="IPR011990">
    <property type="entry name" value="TPR-like_helical_dom_sf"/>
</dbReference>
<keyword evidence="4" id="KW-0808">Transferase</keyword>
<dbReference type="InterPro" id="IPR004358">
    <property type="entry name" value="Sig_transdc_His_kin-like_C"/>
</dbReference>